<keyword evidence="4" id="KW-0597">Phosphoprotein</keyword>
<reference evidence="8" key="1">
    <citation type="submission" date="2021-12" db="EMBL/GenBank/DDBJ databases">
        <authorList>
            <person name="King R."/>
        </authorList>
    </citation>
    <scope>NUCLEOTIDE SEQUENCE</scope>
</reference>
<dbReference type="GO" id="GO:0007283">
    <property type="term" value="P:spermatogenesis"/>
    <property type="evidence" value="ECO:0007669"/>
    <property type="project" value="UniProtKB-KW"/>
</dbReference>
<comment type="function">
    <text evidence="1">May play an important role in spermatogenesis and/or testis development.</text>
</comment>
<keyword evidence="6" id="KW-0744">Spermatogenesis</keyword>
<keyword evidence="9" id="KW-1185">Reference proteome</keyword>
<dbReference type="EMBL" id="OU963862">
    <property type="protein sequence ID" value="CAH0382376.1"/>
    <property type="molecule type" value="Genomic_DNA"/>
</dbReference>
<dbReference type="Pfam" id="PF06910">
    <property type="entry name" value="MEA1"/>
    <property type="match status" value="1"/>
</dbReference>
<sequence length="174" mass="19063">MQHLGPCDVLSTVRFPKDMVHCWSPEPPQECNDVDSTAQASNIVVYETDESDGEQIVSDGYELLPLDDAAVGSDDENLDGRESMSNVSHSLNFDPSDTSNTIPTVPSISPFEADSELDLPPRADIVVDTARIQAAMAQFSLPPSAIPSWASVIPESQWTHHLMSRINTLQNQRN</sequence>
<evidence type="ECO:0000256" key="1">
    <source>
        <dbReference type="ARBA" id="ARBA00002540"/>
    </source>
</evidence>
<evidence type="ECO:0000313" key="9">
    <source>
        <dbReference type="Proteomes" id="UP001152759"/>
    </source>
</evidence>
<dbReference type="PANTHER" id="PTHR17005">
    <property type="entry name" value="MALE-ENHANCED ANTIGEN-1"/>
    <property type="match status" value="1"/>
</dbReference>
<protein>
    <recommendedName>
        <fullName evidence="2">Male-enhanced antigen 1</fullName>
    </recommendedName>
</protein>
<proteinExistence type="predicted"/>
<feature type="region of interest" description="Disordered" evidence="7">
    <location>
        <begin position="72"/>
        <end position="100"/>
    </location>
</feature>
<evidence type="ECO:0000256" key="3">
    <source>
        <dbReference type="ARBA" id="ARBA00022473"/>
    </source>
</evidence>
<evidence type="ECO:0000256" key="2">
    <source>
        <dbReference type="ARBA" id="ARBA00022245"/>
    </source>
</evidence>
<evidence type="ECO:0000256" key="7">
    <source>
        <dbReference type="SAM" id="MobiDB-lite"/>
    </source>
</evidence>
<dbReference type="InterPro" id="IPR009685">
    <property type="entry name" value="MEA1"/>
</dbReference>
<feature type="compositionally biased region" description="Polar residues" evidence="7">
    <location>
        <begin position="83"/>
        <end position="100"/>
    </location>
</feature>
<evidence type="ECO:0000256" key="6">
    <source>
        <dbReference type="ARBA" id="ARBA00022871"/>
    </source>
</evidence>
<organism evidence="8 9">
    <name type="scientific">Bemisia tabaci</name>
    <name type="common">Sweetpotato whitefly</name>
    <name type="synonym">Aleurodes tabaci</name>
    <dbReference type="NCBI Taxonomy" id="7038"/>
    <lineage>
        <taxon>Eukaryota</taxon>
        <taxon>Metazoa</taxon>
        <taxon>Ecdysozoa</taxon>
        <taxon>Arthropoda</taxon>
        <taxon>Hexapoda</taxon>
        <taxon>Insecta</taxon>
        <taxon>Pterygota</taxon>
        <taxon>Neoptera</taxon>
        <taxon>Paraneoptera</taxon>
        <taxon>Hemiptera</taxon>
        <taxon>Sternorrhyncha</taxon>
        <taxon>Aleyrodoidea</taxon>
        <taxon>Aleyrodidae</taxon>
        <taxon>Aleyrodinae</taxon>
        <taxon>Bemisia</taxon>
    </lineage>
</organism>
<evidence type="ECO:0000256" key="5">
    <source>
        <dbReference type="ARBA" id="ARBA00022782"/>
    </source>
</evidence>
<keyword evidence="3" id="KW-0217">Developmental protein</keyword>
<evidence type="ECO:0000256" key="4">
    <source>
        <dbReference type="ARBA" id="ARBA00022553"/>
    </source>
</evidence>
<dbReference type="AlphaFoldDB" id="A0A9P0A1R2"/>
<name>A0A9P0A1R2_BEMTA</name>
<gene>
    <name evidence="8" type="ORF">BEMITA_LOCUS1922</name>
</gene>
<keyword evidence="5" id="KW-0221">Differentiation</keyword>
<accession>A0A9P0A1R2</accession>
<evidence type="ECO:0000313" key="8">
    <source>
        <dbReference type="EMBL" id="CAH0382376.1"/>
    </source>
</evidence>
<dbReference type="Proteomes" id="UP001152759">
    <property type="component" value="Chromosome 1"/>
</dbReference>
<dbReference type="GO" id="GO:0030154">
    <property type="term" value="P:cell differentiation"/>
    <property type="evidence" value="ECO:0007669"/>
    <property type="project" value="UniProtKB-KW"/>
</dbReference>